<evidence type="ECO:0000256" key="1">
    <source>
        <dbReference type="ARBA" id="ARBA00004479"/>
    </source>
</evidence>
<dbReference type="SMART" id="SM01190">
    <property type="entry name" value="EMP24_GP25L"/>
    <property type="match status" value="1"/>
</dbReference>
<dbReference type="PANTHER" id="PTHR22811">
    <property type="entry name" value="TRANSMEMBRANE EMP24 DOMAIN-CONTAINING PROTEIN"/>
    <property type="match status" value="1"/>
</dbReference>
<evidence type="ECO:0000256" key="6">
    <source>
        <dbReference type="ARBA" id="ARBA00023136"/>
    </source>
</evidence>
<proteinExistence type="inferred from homology"/>
<evidence type="ECO:0000256" key="5">
    <source>
        <dbReference type="ARBA" id="ARBA00022989"/>
    </source>
</evidence>
<comment type="subcellular location">
    <subcellularLocation>
        <location evidence="1 7">Membrane</location>
        <topology evidence="1 7">Single-pass type I membrane protein</topology>
    </subcellularLocation>
</comment>
<evidence type="ECO:0000256" key="8">
    <source>
        <dbReference type="SAM" id="SignalP"/>
    </source>
</evidence>
<dbReference type="GO" id="GO:0016020">
    <property type="term" value="C:membrane"/>
    <property type="evidence" value="ECO:0007669"/>
    <property type="project" value="UniProtKB-SubCell"/>
</dbReference>
<sequence length="174" mass="20537">MLLSKSLLVFFLLIATINSFELILDERTEKCITEEIELDSLVTGFFKLVKPKNKHVDLIVFEPTKRIIFRKNRFDAGKFAFRSEVNGDYRFCFYSRKIQIAQAHEQRVEFKIQQGSDAFDYSNMATVEHLNPLETEIRKTEDIIEEIFEEILYSKGREEAMRNINGKISNFFFI</sequence>
<dbReference type="InterPro" id="IPR015720">
    <property type="entry name" value="Emp24-like"/>
</dbReference>
<name>A0AAV7Z738_9EUKA</name>
<feature type="signal peptide" evidence="8">
    <location>
        <begin position="1"/>
        <end position="19"/>
    </location>
</feature>
<comment type="similarity">
    <text evidence="2 7">Belongs to the EMP24/GP25L family.</text>
</comment>
<accession>A0AAV7Z738</accession>
<evidence type="ECO:0000259" key="9">
    <source>
        <dbReference type="PROSITE" id="PS50866"/>
    </source>
</evidence>
<evidence type="ECO:0000256" key="4">
    <source>
        <dbReference type="ARBA" id="ARBA00022729"/>
    </source>
</evidence>
<evidence type="ECO:0000256" key="7">
    <source>
        <dbReference type="RuleBase" id="RU003827"/>
    </source>
</evidence>
<dbReference type="Pfam" id="PF01105">
    <property type="entry name" value="EMP24_GP25L"/>
    <property type="match status" value="1"/>
</dbReference>
<feature type="domain" description="GOLD" evidence="9">
    <location>
        <begin position="29"/>
        <end position="114"/>
    </location>
</feature>
<keyword evidence="6" id="KW-0472">Membrane</keyword>
<reference evidence="10" key="1">
    <citation type="submission" date="2022-08" db="EMBL/GenBank/DDBJ databases">
        <title>Novel sulphate-reducing endosymbionts in the free-living metamonad Anaeramoeba.</title>
        <authorList>
            <person name="Jerlstrom-Hultqvist J."/>
            <person name="Cepicka I."/>
            <person name="Gallot-Lavallee L."/>
            <person name="Salas-Leiva D."/>
            <person name="Curtis B.A."/>
            <person name="Zahonova K."/>
            <person name="Pipaliya S."/>
            <person name="Dacks J."/>
            <person name="Roger A.J."/>
        </authorList>
    </citation>
    <scope>NUCLEOTIDE SEQUENCE</scope>
    <source>
        <strain evidence="10">Busselton2</strain>
    </source>
</reference>
<evidence type="ECO:0000256" key="2">
    <source>
        <dbReference type="ARBA" id="ARBA00007104"/>
    </source>
</evidence>
<dbReference type="PROSITE" id="PS50866">
    <property type="entry name" value="GOLD"/>
    <property type="match status" value="1"/>
</dbReference>
<dbReference type="Proteomes" id="UP001146793">
    <property type="component" value="Unassembled WGS sequence"/>
</dbReference>
<gene>
    <name evidence="10" type="ORF">M0812_17975</name>
</gene>
<evidence type="ECO:0000256" key="3">
    <source>
        <dbReference type="ARBA" id="ARBA00022692"/>
    </source>
</evidence>
<protein>
    <submittedName>
        <fullName evidence="10">Transmembrane emp24 domain-containing protein</fullName>
    </submittedName>
</protein>
<keyword evidence="3 7" id="KW-0812">Transmembrane</keyword>
<evidence type="ECO:0000313" key="10">
    <source>
        <dbReference type="EMBL" id="KAJ3435933.1"/>
    </source>
</evidence>
<dbReference type="AlphaFoldDB" id="A0AAV7Z738"/>
<dbReference type="EMBL" id="JANTQA010000036">
    <property type="protein sequence ID" value="KAJ3435933.1"/>
    <property type="molecule type" value="Genomic_DNA"/>
</dbReference>
<keyword evidence="4 8" id="KW-0732">Signal</keyword>
<keyword evidence="5" id="KW-1133">Transmembrane helix</keyword>
<feature type="chain" id="PRO_5043642062" evidence="8">
    <location>
        <begin position="20"/>
        <end position="174"/>
    </location>
</feature>
<dbReference type="InterPro" id="IPR009038">
    <property type="entry name" value="GOLD_dom"/>
</dbReference>
<organism evidence="10 11">
    <name type="scientific">Anaeramoeba flamelloides</name>
    <dbReference type="NCBI Taxonomy" id="1746091"/>
    <lineage>
        <taxon>Eukaryota</taxon>
        <taxon>Metamonada</taxon>
        <taxon>Anaeramoebidae</taxon>
        <taxon>Anaeramoeba</taxon>
    </lineage>
</organism>
<evidence type="ECO:0000313" key="11">
    <source>
        <dbReference type="Proteomes" id="UP001146793"/>
    </source>
</evidence>
<comment type="caution">
    <text evidence="10">The sequence shown here is derived from an EMBL/GenBank/DDBJ whole genome shotgun (WGS) entry which is preliminary data.</text>
</comment>